<dbReference type="AlphaFoldDB" id="A0A7I8DAA8"/>
<name>A0A7I8DAA8_9BACL</name>
<gene>
    <name evidence="1" type="ORF">skT53_21080</name>
</gene>
<keyword evidence="2" id="KW-1185">Reference proteome</keyword>
<dbReference type="RefSeq" id="WP_200756798.1">
    <property type="nucleotide sequence ID" value="NZ_AP023366.1"/>
</dbReference>
<dbReference type="EMBL" id="AP023366">
    <property type="protein sequence ID" value="BCJ87123.1"/>
    <property type="molecule type" value="Genomic_DNA"/>
</dbReference>
<dbReference type="Proteomes" id="UP000593802">
    <property type="component" value="Chromosome"/>
</dbReference>
<proteinExistence type="predicted"/>
<evidence type="ECO:0000313" key="2">
    <source>
        <dbReference type="Proteomes" id="UP000593802"/>
    </source>
</evidence>
<evidence type="ECO:0000313" key="1">
    <source>
        <dbReference type="EMBL" id="BCJ87123.1"/>
    </source>
</evidence>
<sequence length="170" mass="19789">MTNHDENVTSQISRSFLNFVLYPDQERQQSLYSLLQSIIEHVQFDRMCFELLYLRTFMVDYTTTLLFGESQLRNNILDSFYEQLKSAANDSPVHTVLLEGVKSRLALYAEAVNEPLHNELGWNVGTVFAGMLEQEQNSFVVMVGDNLYKQYYQQISQLVLQHHAPNSEYH</sequence>
<dbReference type="KEGG" id="eff:skT53_21080"/>
<protein>
    <submittedName>
        <fullName evidence="1">Uncharacterized protein</fullName>
    </submittedName>
</protein>
<reference evidence="1 2" key="1">
    <citation type="submission" date="2020-08" db="EMBL/GenBank/DDBJ databases">
        <title>Complete Genome Sequence of Effusibacillus dendaii Strain skT53, Isolated from Farmland soil.</title>
        <authorList>
            <person name="Konishi T."/>
            <person name="Kawasaki H."/>
        </authorList>
    </citation>
    <scope>NUCLEOTIDE SEQUENCE [LARGE SCALE GENOMIC DNA]</scope>
    <source>
        <strain evidence="2">skT53</strain>
    </source>
</reference>
<accession>A0A7I8DAA8</accession>
<organism evidence="1 2">
    <name type="scientific">Effusibacillus dendaii</name>
    <dbReference type="NCBI Taxonomy" id="2743772"/>
    <lineage>
        <taxon>Bacteria</taxon>
        <taxon>Bacillati</taxon>
        <taxon>Bacillota</taxon>
        <taxon>Bacilli</taxon>
        <taxon>Bacillales</taxon>
        <taxon>Alicyclobacillaceae</taxon>
        <taxon>Effusibacillus</taxon>
    </lineage>
</organism>